<proteinExistence type="predicted"/>
<evidence type="ECO:0000313" key="1">
    <source>
        <dbReference type="EMBL" id="MAH64748.1"/>
    </source>
</evidence>
<name>A0A2D6YNH0_9DELT</name>
<evidence type="ECO:0000313" key="2">
    <source>
        <dbReference type="Proteomes" id="UP000226525"/>
    </source>
</evidence>
<accession>A0A2D6YNH0</accession>
<dbReference type="EMBL" id="NZEX01000186">
    <property type="protein sequence ID" value="MAH64748.1"/>
    <property type="molecule type" value="Genomic_DNA"/>
</dbReference>
<dbReference type="Proteomes" id="UP000226525">
    <property type="component" value="Unassembled WGS sequence"/>
</dbReference>
<organism evidence="1 2">
    <name type="scientific">SAR324 cluster bacterium</name>
    <dbReference type="NCBI Taxonomy" id="2024889"/>
    <lineage>
        <taxon>Bacteria</taxon>
        <taxon>Deltaproteobacteria</taxon>
        <taxon>SAR324 cluster</taxon>
    </lineage>
</organism>
<comment type="caution">
    <text evidence="1">The sequence shown here is derived from an EMBL/GenBank/DDBJ whole genome shotgun (WGS) entry which is preliminary data.</text>
</comment>
<dbReference type="AlphaFoldDB" id="A0A2D6YNH0"/>
<sequence>MGSFLFLQRYGARDRIGHTKLGTDLLQHVLDTIQKANQHRTSIDQRFLGVPFAYKTIGDPFCSDQPTRLVFRWSFEFSEFTNDHISKFWFTLKPDDVHIFQNVFS</sequence>
<protein>
    <submittedName>
        <fullName evidence="1">Uncharacterized protein</fullName>
    </submittedName>
</protein>
<reference evidence="2" key="1">
    <citation type="submission" date="2017-09" db="EMBL/GenBank/DDBJ databases">
        <title>The Reconstruction of 2,631 Draft Metagenome-Assembled Genomes from the Global Oceans.</title>
        <authorList>
            <person name="Tully B.J."/>
            <person name="Graham E.D."/>
            <person name="Heidelberg J.F."/>
        </authorList>
    </citation>
    <scope>NUCLEOTIDE SEQUENCE [LARGE SCALE GENOMIC DNA]</scope>
</reference>
<gene>
    <name evidence="1" type="ORF">CMN54_15165</name>
</gene>